<dbReference type="Proteomes" id="UP000053424">
    <property type="component" value="Unassembled WGS sequence"/>
</dbReference>
<name>A0A0C2YCJ4_HEBCY</name>
<dbReference type="HOGENOM" id="CLU_023633_0_0_1"/>
<reference evidence="2 3" key="1">
    <citation type="submission" date="2014-04" db="EMBL/GenBank/DDBJ databases">
        <authorList>
            <consortium name="DOE Joint Genome Institute"/>
            <person name="Kuo A."/>
            <person name="Gay G."/>
            <person name="Dore J."/>
            <person name="Kohler A."/>
            <person name="Nagy L.G."/>
            <person name="Floudas D."/>
            <person name="Copeland A."/>
            <person name="Barry K.W."/>
            <person name="Cichocki N."/>
            <person name="Veneault-Fourrey C."/>
            <person name="LaButti K."/>
            <person name="Lindquist E.A."/>
            <person name="Lipzen A."/>
            <person name="Lundell T."/>
            <person name="Morin E."/>
            <person name="Murat C."/>
            <person name="Sun H."/>
            <person name="Tunlid A."/>
            <person name="Henrissat B."/>
            <person name="Grigoriev I.V."/>
            <person name="Hibbett D.S."/>
            <person name="Martin F."/>
            <person name="Nordberg H.P."/>
            <person name="Cantor M.N."/>
            <person name="Hua S.X."/>
        </authorList>
    </citation>
    <scope>NUCLEOTIDE SEQUENCE [LARGE SCALE GENOMIC DNA]</scope>
    <source>
        <strain evidence="3">h7</strain>
    </source>
</reference>
<evidence type="ECO:0000313" key="3">
    <source>
        <dbReference type="Proteomes" id="UP000053424"/>
    </source>
</evidence>
<accession>A0A0C2YCJ4</accession>
<reference evidence="3" key="2">
    <citation type="submission" date="2015-01" db="EMBL/GenBank/DDBJ databases">
        <title>Evolutionary Origins and Diversification of the Mycorrhizal Mutualists.</title>
        <authorList>
            <consortium name="DOE Joint Genome Institute"/>
            <consortium name="Mycorrhizal Genomics Consortium"/>
            <person name="Kohler A."/>
            <person name="Kuo A."/>
            <person name="Nagy L.G."/>
            <person name="Floudas D."/>
            <person name="Copeland A."/>
            <person name="Barry K.W."/>
            <person name="Cichocki N."/>
            <person name="Veneault-Fourrey C."/>
            <person name="LaButti K."/>
            <person name="Lindquist E.A."/>
            <person name="Lipzen A."/>
            <person name="Lundell T."/>
            <person name="Morin E."/>
            <person name="Murat C."/>
            <person name="Riley R."/>
            <person name="Ohm R."/>
            <person name="Sun H."/>
            <person name="Tunlid A."/>
            <person name="Henrissat B."/>
            <person name="Grigoriev I.V."/>
            <person name="Hibbett D.S."/>
            <person name="Martin F."/>
        </authorList>
    </citation>
    <scope>NUCLEOTIDE SEQUENCE [LARGE SCALE GENOMIC DNA]</scope>
    <source>
        <strain evidence="3">h7</strain>
    </source>
</reference>
<gene>
    <name evidence="2" type="ORF">M413DRAFT_447665</name>
</gene>
<dbReference type="OrthoDB" id="3365698at2759"/>
<dbReference type="STRING" id="686832.A0A0C2YCJ4"/>
<proteinExistence type="predicted"/>
<dbReference type="SUPFAM" id="SSF81383">
    <property type="entry name" value="F-box domain"/>
    <property type="match status" value="1"/>
</dbReference>
<evidence type="ECO:0000259" key="1">
    <source>
        <dbReference type="Pfam" id="PF12937"/>
    </source>
</evidence>
<dbReference type="EMBL" id="KN831789">
    <property type="protein sequence ID" value="KIM38717.1"/>
    <property type="molecule type" value="Genomic_DNA"/>
</dbReference>
<dbReference type="Pfam" id="PF12937">
    <property type="entry name" value="F-box-like"/>
    <property type="match status" value="1"/>
</dbReference>
<dbReference type="InterPro" id="IPR036047">
    <property type="entry name" value="F-box-like_dom_sf"/>
</dbReference>
<protein>
    <recommendedName>
        <fullName evidence="1">F-box domain-containing protein</fullName>
    </recommendedName>
</protein>
<evidence type="ECO:0000313" key="2">
    <source>
        <dbReference type="EMBL" id="KIM38717.1"/>
    </source>
</evidence>
<dbReference type="AlphaFoldDB" id="A0A0C2YCJ4"/>
<sequence length="752" mass="85941">MVVTHFKLLRWALRKFRRGPDPPDLGHGLESPVPHLLTSNSPPSVEERNLIHAALTRASEEERSLAVRSSYVHPEDDSFENRRELSQLGQLQTFIRIHERLLSPLRSLPPELLSLIFSFCVPHAEDSSRRWDTLPAFSIVQVCRRWRTIGIDTPALWVVLPRIELTAKTAVIPGSRLKRSHQRRLAFLEETLRRSKDKLLWLDIKADDDYHRDQQPVIDILAREAYRWGGFVIYSQLVTLNSICYAQRALQQAPGPPFPRLQILGLHLVNVLLNAEISWFSQTPNLQELTISGLINPQNIDVPHTQLRLYHEECICRGSTRVTLNEVLKFSNETLESMEVFVMDRSPGPFTQPVILDKLKHLKIRSDPRISSVKLLNDLVLPSVEHFSFEQDAGSPFPHLLALIRRSVNHRQSSHPLKYLHLRVMINVPGQLKSFLRKTPQVVTLEISMPPPKDLFSLVASESRVKARKLGVVVRDLAFQIVPELKSITFYCTLQNVIGNESALLAIAHARFIHRSAVCHIHRFCTPELHQVESLRLLFDDHSNLYASLGLLNRWNTTGMASIVHESRAGTPVSSRLSTLPSSGTLHVPGGSLATWRSDLRYELPEIREFGWRGEWSRHKGKVNAAFLERIDGIFTAIENYNASPGKALNEIYMSKLHFTLRQLVGYTHFPGDRKYKFRQRAEAILTRWETLFLADISRHDSTLFWAIKGARAIVFIPGDHPLRRSDDALDLVYGLKGDGSFEEGFLEYERL</sequence>
<feature type="domain" description="F-box" evidence="1">
    <location>
        <begin position="106"/>
        <end position="157"/>
    </location>
</feature>
<keyword evidence="3" id="KW-1185">Reference proteome</keyword>
<dbReference type="Gene3D" id="1.20.1280.50">
    <property type="match status" value="1"/>
</dbReference>
<dbReference type="InterPro" id="IPR001810">
    <property type="entry name" value="F-box_dom"/>
</dbReference>
<organism evidence="2 3">
    <name type="scientific">Hebeloma cylindrosporum</name>
    <dbReference type="NCBI Taxonomy" id="76867"/>
    <lineage>
        <taxon>Eukaryota</taxon>
        <taxon>Fungi</taxon>
        <taxon>Dikarya</taxon>
        <taxon>Basidiomycota</taxon>
        <taxon>Agaricomycotina</taxon>
        <taxon>Agaricomycetes</taxon>
        <taxon>Agaricomycetidae</taxon>
        <taxon>Agaricales</taxon>
        <taxon>Agaricineae</taxon>
        <taxon>Hymenogastraceae</taxon>
        <taxon>Hebeloma</taxon>
    </lineage>
</organism>